<accession>A0A5N6RE89</accession>
<name>A0A5N6RE89_9ROSI</name>
<keyword evidence="2" id="KW-1185">Reference proteome</keyword>
<protein>
    <submittedName>
        <fullName evidence="1">Uncharacterized protein</fullName>
    </submittedName>
</protein>
<evidence type="ECO:0000313" key="1">
    <source>
        <dbReference type="EMBL" id="KAE8076378.1"/>
    </source>
</evidence>
<evidence type="ECO:0000313" key="2">
    <source>
        <dbReference type="Proteomes" id="UP000327013"/>
    </source>
</evidence>
<dbReference type="EMBL" id="CM017326">
    <property type="protein sequence ID" value="KAE8076378.1"/>
    <property type="molecule type" value="Genomic_DNA"/>
</dbReference>
<organism evidence="1 2">
    <name type="scientific">Carpinus fangiana</name>
    <dbReference type="NCBI Taxonomy" id="176857"/>
    <lineage>
        <taxon>Eukaryota</taxon>
        <taxon>Viridiplantae</taxon>
        <taxon>Streptophyta</taxon>
        <taxon>Embryophyta</taxon>
        <taxon>Tracheophyta</taxon>
        <taxon>Spermatophyta</taxon>
        <taxon>Magnoliopsida</taxon>
        <taxon>eudicotyledons</taxon>
        <taxon>Gunneridae</taxon>
        <taxon>Pentapetalae</taxon>
        <taxon>rosids</taxon>
        <taxon>fabids</taxon>
        <taxon>Fagales</taxon>
        <taxon>Betulaceae</taxon>
        <taxon>Carpinus</taxon>
    </lineage>
</organism>
<dbReference type="AlphaFoldDB" id="A0A5N6RE89"/>
<proteinExistence type="predicted"/>
<dbReference type="Proteomes" id="UP000327013">
    <property type="component" value="Chromosome 6"/>
</dbReference>
<gene>
    <name evidence="1" type="ORF">FH972_015034</name>
</gene>
<reference evidence="1 2" key="1">
    <citation type="submission" date="2019-06" db="EMBL/GenBank/DDBJ databases">
        <title>A chromosomal-level reference genome of Carpinus fangiana (Coryloideae, Betulaceae).</title>
        <authorList>
            <person name="Yang X."/>
            <person name="Wang Z."/>
            <person name="Zhang L."/>
            <person name="Hao G."/>
            <person name="Liu J."/>
            <person name="Yang Y."/>
        </authorList>
    </citation>
    <scope>NUCLEOTIDE SEQUENCE [LARGE SCALE GENOMIC DNA]</scope>
    <source>
        <strain evidence="1">Cfa_2016G</strain>
        <tissue evidence="1">Leaf</tissue>
    </source>
</reference>
<sequence>MGSPAKSTFKDLQEDQIQPAVSTAVISYATAHPNKARRSPLHWTESVDSPTSHVVYGQCNSRRKELKQGDCRAFQANAQLIGRIN</sequence>